<feature type="chain" id="PRO_5021219209" evidence="2">
    <location>
        <begin position="22"/>
        <end position="573"/>
    </location>
</feature>
<feature type="signal peptide" evidence="2">
    <location>
        <begin position="1"/>
        <end position="21"/>
    </location>
</feature>
<dbReference type="EMBL" id="SRLA01000007">
    <property type="protein sequence ID" value="TGE03828.1"/>
    <property type="molecule type" value="Genomic_DNA"/>
</dbReference>
<keyword evidence="5" id="KW-1185">Reference proteome</keyword>
<sequence length="573" mass="63386">MKHLVLPLLPLFMAFRLGAQSAPFVPDHGITSPFHQAHVGEILFSAQALPATAYVASAFAPSQVFTPKSSLFMTVFLGTSLTNALHALAPDATAEELTQRGNFQFTFLVDQQPVYVSNLHPGAPYAALKHAETVWHKPLVNNETATSWWSQSLWNRFLAAGGEKALRTGPHLLRVEIRPYLHTTRLLVGPPLAAGQVTLVVKPPVIDPNTIRLRSLAPYPGLPVSRAHLDTAKIKALKANIEAGVFKAITSVVVLKQGQLLVEEYFQGATRATRHDPRSVGKSFASTLTGLAIADGFLRNEFQPLRDFYDMPQYPHYTPAKARITLSELLTMRSALAGNDEEADSPGNEEHMYPTSDWVRFALSLPVDSVKPRGQWAYFTAGAILLGDVLEHRVPGGLEAYADRRLFRPLGITDYRWQYTPQHVANTAGGVQLRALDFAKYGLLYQNGGRWQGQQLLPAAWVAKTLSHQVALPHRVKEYYGYLFWNKTYHVQGKSYETYYCAGNGGNTIFVFKDQPLVVVVTATAYGASNAHAQVDKMMTDFILPAVLGTRPRKPGRAAAPPRPRASQRRYVR</sequence>
<comment type="caution">
    <text evidence="4">The sequence shown here is derived from an EMBL/GenBank/DDBJ whole genome shotgun (WGS) entry which is preliminary data.</text>
</comment>
<accession>A0A4Z0P049</accession>
<dbReference type="InterPro" id="IPR001466">
    <property type="entry name" value="Beta-lactam-related"/>
</dbReference>
<proteinExistence type="predicted"/>
<dbReference type="PANTHER" id="PTHR43283:SF7">
    <property type="entry name" value="BETA-LACTAMASE-RELATED DOMAIN-CONTAINING PROTEIN"/>
    <property type="match status" value="1"/>
</dbReference>
<dbReference type="GO" id="GO:0016787">
    <property type="term" value="F:hydrolase activity"/>
    <property type="evidence" value="ECO:0007669"/>
    <property type="project" value="UniProtKB-KW"/>
</dbReference>
<protein>
    <submittedName>
        <fullName evidence="4">Class C beta-lactamase-related serine hydrolase</fullName>
    </submittedName>
</protein>
<keyword evidence="4" id="KW-0378">Hydrolase</keyword>
<evidence type="ECO:0000256" key="2">
    <source>
        <dbReference type="SAM" id="SignalP"/>
    </source>
</evidence>
<evidence type="ECO:0000313" key="4">
    <source>
        <dbReference type="EMBL" id="TGE03828.1"/>
    </source>
</evidence>
<dbReference type="Proteomes" id="UP000298337">
    <property type="component" value="Unassembled WGS sequence"/>
</dbReference>
<name>A0A4Z0P049_9BACT</name>
<feature type="region of interest" description="Disordered" evidence="1">
    <location>
        <begin position="553"/>
        <end position="573"/>
    </location>
</feature>
<reference evidence="4 5" key="1">
    <citation type="submission" date="2019-04" db="EMBL/GenBank/DDBJ databases">
        <authorList>
            <person name="Feng G."/>
            <person name="Zhang J."/>
            <person name="Zhu H."/>
        </authorList>
    </citation>
    <scope>NUCLEOTIDE SEQUENCE [LARGE SCALE GENOMIC DNA]</scope>
    <source>
        <strain evidence="4 5">92R-1</strain>
    </source>
</reference>
<dbReference type="Pfam" id="PF00144">
    <property type="entry name" value="Beta-lactamase"/>
    <property type="match status" value="1"/>
</dbReference>
<dbReference type="AlphaFoldDB" id="A0A4Z0P049"/>
<evidence type="ECO:0000256" key="1">
    <source>
        <dbReference type="SAM" id="MobiDB-lite"/>
    </source>
</evidence>
<dbReference type="RefSeq" id="WP_135436929.1">
    <property type="nucleotide sequence ID" value="NZ_SRLA01000007.1"/>
</dbReference>
<evidence type="ECO:0000313" key="5">
    <source>
        <dbReference type="Proteomes" id="UP000298337"/>
    </source>
</evidence>
<feature type="domain" description="Beta-lactamase-related" evidence="3">
    <location>
        <begin position="251"/>
        <end position="527"/>
    </location>
</feature>
<dbReference type="OrthoDB" id="1185352at2"/>
<dbReference type="PANTHER" id="PTHR43283">
    <property type="entry name" value="BETA-LACTAMASE-RELATED"/>
    <property type="match status" value="1"/>
</dbReference>
<gene>
    <name evidence="4" type="ORF">EU556_24790</name>
</gene>
<evidence type="ECO:0000259" key="3">
    <source>
        <dbReference type="Pfam" id="PF00144"/>
    </source>
</evidence>
<dbReference type="InterPro" id="IPR012338">
    <property type="entry name" value="Beta-lactam/transpept-like"/>
</dbReference>
<dbReference type="Gene3D" id="3.40.710.10">
    <property type="entry name" value="DD-peptidase/beta-lactamase superfamily"/>
    <property type="match status" value="1"/>
</dbReference>
<dbReference type="InterPro" id="IPR050789">
    <property type="entry name" value="Diverse_Enzym_Activities"/>
</dbReference>
<dbReference type="SUPFAM" id="SSF56601">
    <property type="entry name" value="beta-lactamase/transpeptidase-like"/>
    <property type="match status" value="1"/>
</dbReference>
<organism evidence="4 5">
    <name type="scientific">Hymenobacter fodinae</name>
    <dbReference type="NCBI Taxonomy" id="2510796"/>
    <lineage>
        <taxon>Bacteria</taxon>
        <taxon>Pseudomonadati</taxon>
        <taxon>Bacteroidota</taxon>
        <taxon>Cytophagia</taxon>
        <taxon>Cytophagales</taxon>
        <taxon>Hymenobacteraceae</taxon>
        <taxon>Hymenobacter</taxon>
    </lineage>
</organism>
<keyword evidence="2" id="KW-0732">Signal</keyword>